<dbReference type="SMART" id="SM00432">
    <property type="entry name" value="MADS"/>
    <property type="match status" value="1"/>
</dbReference>
<dbReference type="SUPFAM" id="SSF55455">
    <property type="entry name" value="SRF-like"/>
    <property type="match status" value="1"/>
</dbReference>
<evidence type="ECO:0000256" key="9">
    <source>
        <dbReference type="ARBA" id="ARBA00023242"/>
    </source>
</evidence>
<accession>A0AA35L0T3</accession>
<evidence type="ECO:0000313" key="13">
    <source>
        <dbReference type="Proteomes" id="UP001178461"/>
    </source>
</evidence>
<name>A0AA35L0T3_9SAUR</name>
<evidence type="ECO:0000256" key="2">
    <source>
        <dbReference type="ARBA" id="ARBA00022473"/>
    </source>
</evidence>
<keyword evidence="13" id="KW-1185">Reference proteome</keyword>
<feature type="region of interest" description="Disordered" evidence="10">
    <location>
        <begin position="476"/>
        <end position="569"/>
    </location>
</feature>
<dbReference type="PRINTS" id="PR00404">
    <property type="entry name" value="MADSDOMAIN"/>
</dbReference>
<dbReference type="InterPro" id="IPR036879">
    <property type="entry name" value="TF_MADSbox_sf"/>
</dbReference>
<dbReference type="InterPro" id="IPR022102">
    <property type="entry name" value="HJURP_C"/>
</dbReference>
<dbReference type="PROSITE" id="PS50066">
    <property type="entry name" value="MADS_BOX_2"/>
    <property type="match status" value="1"/>
</dbReference>
<evidence type="ECO:0000256" key="5">
    <source>
        <dbReference type="ARBA" id="ARBA00023015"/>
    </source>
</evidence>
<sequence length="569" mass="62267">MKTQPSMYRSEEGGNISRTSLIIQPFAIRNGCRGLKEEGKIRRKYTSVGTNERRKTGTMGRKKIQITRIMDERNRQVTFTKRKFGLMKKAYELSVLCDCEIALIIFNSTNKLFQYASTDMDKVLLKYTEYNEPHESRTNSDIVETLRKKGLNGCDSPDPDADDSVGHSPESEDKYRKINEDIDLMISRQRLCALNKKENKGCESPDPDSSYALTPRTEEKYKKINEEFDNMIKSHKIPAVPPPNFEMPVSIPVSNHNSLVYSNPVSSLGNPNLLPLAHPSLQRNSMSPGVTHRPPSAGNTGGLMGGDLTTGAGTSAGNGYGNPRNSPGLLVSPGNLNKNMQAKSPPPMNLGMNNRKPDLRVLIPPGSKNTMPSVNQRINNSQSAQSLATPVVSVATPTLPGQGMGGYPSAISTTYGTEYSLSSADLSSLSGFNTASALHLGSVTGWQQQHLHNMPPSALSQLGACTSTHLSQNANLSLPSTQSLNIKSEPVSPPRDRTTTPSRYPQHTRHEAGRSPVDSLSSCSSSYDGSDREDHRNEFHSPIGLTRPSPDERESPSVKRMRLSEGWAT</sequence>
<evidence type="ECO:0000256" key="7">
    <source>
        <dbReference type="ARBA" id="ARBA00023159"/>
    </source>
</evidence>
<feature type="compositionally biased region" description="Basic and acidic residues" evidence="10">
    <location>
        <begin position="529"/>
        <end position="539"/>
    </location>
</feature>
<evidence type="ECO:0000256" key="10">
    <source>
        <dbReference type="SAM" id="MobiDB-lite"/>
    </source>
</evidence>
<dbReference type="GO" id="GO:0007507">
    <property type="term" value="P:heart development"/>
    <property type="evidence" value="ECO:0007669"/>
    <property type="project" value="UniProtKB-ARBA"/>
</dbReference>
<feature type="region of interest" description="Disordered" evidence="10">
    <location>
        <begin position="298"/>
        <end position="319"/>
    </location>
</feature>
<dbReference type="CDD" id="cd00265">
    <property type="entry name" value="MADS_MEF2_like"/>
    <property type="match status" value="1"/>
</dbReference>
<reference evidence="12" key="1">
    <citation type="submission" date="2022-12" db="EMBL/GenBank/DDBJ databases">
        <authorList>
            <person name="Alioto T."/>
            <person name="Alioto T."/>
            <person name="Gomez Garrido J."/>
        </authorList>
    </citation>
    <scope>NUCLEOTIDE SEQUENCE</scope>
</reference>
<organism evidence="12 13">
    <name type="scientific">Podarcis lilfordi</name>
    <name type="common">Lilford's wall lizard</name>
    <dbReference type="NCBI Taxonomy" id="74358"/>
    <lineage>
        <taxon>Eukaryota</taxon>
        <taxon>Metazoa</taxon>
        <taxon>Chordata</taxon>
        <taxon>Craniata</taxon>
        <taxon>Vertebrata</taxon>
        <taxon>Euteleostomi</taxon>
        <taxon>Lepidosauria</taxon>
        <taxon>Squamata</taxon>
        <taxon>Bifurcata</taxon>
        <taxon>Unidentata</taxon>
        <taxon>Episquamata</taxon>
        <taxon>Laterata</taxon>
        <taxon>Lacertibaenia</taxon>
        <taxon>Lacertidae</taxon>
        <taxon>Podarcis</taxon>
    </lineage>
</organism>
<keyword evidence="4" id="KW-0221">Differentiation</keyword>
<dbReference type="GO" id="GO:0046983">
    <property type="term" value="F:protein dimerization activity"/>
    <property type="evidence" value="ECO:0007669"/>
    <property type="project" value="InterPro"/>
</dbReference>
<evidence type="ECO:0000313" key="12">
    <source>
        <dbReference type="EMBL" id="CAI5787294.1"/>
    </source>
</evidence>
<dbReference type="Gene3D" id="3.40.1810.10">
    <property type="entry name" value="Transcription factor, MADS-box"/>
    <property type="match status" value="1"/>
</dbReference>
<evidence type="ECO:0000256" key="6">
    <source>
        <dbReference type="ARBA" id="ARBA00023125"/>
    </source>
</evidence>
<evidence type="ECO:0000256" key="8">
    <source>
        <dbReference type="ARBA" id="ARBA00023163"/>
    </source>
</evidence>
<evidence type="ECO:0000259" key="11">
    <source>
        <dbReference type="PROSITE" id="PS50066"/>
    </source>
</evidence>
<keyword evidence="7" id="KW-0010">Activator</keyword>
<dbReference type="GO" id="GO:0000978">
    <property type="term" value="F:RNA polymerase II cis-regulatory region sequence-specific DNA binding"/>
    <property type="evidence" value="ECO:0007669"/>
    <property type="project" value="TreeGrafter"/>
</dbReference>
<keyword evidence="6" id="KW-0238">DNA-binding</keyword>
<keyword evidence="3" id="KW-0597">Phosphoprotein</keyword>
<evidence type="ECO:0000256" key="3">
    <source>
        <dbReference type="ARBA" id="ARBA00022553"/>
    </source>
</evidence>
<protein>
    <submittedName>
        <fullName evidence="12">Myocyte-specific enhancer factor 2C isoform X1</fullName>
    </submittedName>
</protein>
<dbReference type="Proteomes" id="UP001178461">
    <property type="component" value="Chromosome 11"/>
</dbReference>
<keyword evidence="2" id="KW-0217">Developmental protein</keyword>
<dbReference type="Pfam" id="PF00319">
    <property type="entry name" value="SRF-TF"/>
    <property type="match status" value="1"/>
</dbReference>
<comment type="subcellular location">
    <subcellularLocation>
        <location evidence="1">Nucleus</location>
    </subcellularLocation>
</comment>
<dbReference type="InterPro" id="IPR002100">
    <property type="entry name" value="TF_MADSbox"/>
</dbReference>
<keyword evidence="8" id="KW-0804">Transcription</keyword>
<keyword evidence="5" id="KW-0805">Transcription regulation</keyword>
<dbReference type="EMBL" id="OX395136">
    <property type="protein sequence ID" value="CAI5787294.1"/>
    <property type="molecule type" value="Genomic_DNA"/>
</dbReference>
<dbReference type="FunFam" id="3.40.1810.10:FF:000001">
    <property type="entry name" value="Myocyte-specific enhancer factor 2A homolog"/>
    <property type="match status" value="1"/>
</dbReference>
<dbReference type="Pfam" id="PF12347">
    <property type="entry name" value="HJURP_C"/>
    <property type="match status" value="2"/>
</dbReference>
<proteinExistence type="predicted"/>
<dbReference type="GO" id="GO:0005634">
    <property type="term" value="C:nucleus"/>
    <property type="evidence" value="ECO:0007669"/>
    <property type="project" value="UniProtKB-SubCell"/>
</dbReference>
<evidence type="ECO:0000256" key="4">
    <source>
        <dbReference type="ARBA" id="ARBA00022782"/>
    </source>
</evidence>
<evidence type="ECO:0000256" key="1">
    <source>
        <dbReference type="ARBA" id="ARBA00004123"/>
    </source>
</evidence>
<dbReference type="GO" id="GO:0042826">
    <property type="term" value="F:histone deacetylase binding"/>
    <property type="evidence" value="ECO:0007669"/>
    <property type="project" value="TreeGrafter"/>
</dbReference>
<dbReference type="GO" id="GO:0000981">
    <property type="term" value="F:DNA-binding transcription factor activity, RNA polymerase II-specific"/>
    <property type="evidence" value="ECO:0007669"/>
    <property type="project" value="TreeGrafter"/>
</dbReference>
<feature type="compositionally biased region" description="Low complexity" evidence="10">
    <location>
        <begin position="515"/>
        <end position="528"/>
    </location>
</feature>
<dbReference type="GO" id="GO:0045944">
    <property type="term" value="P:positive regulation of transcription by RNA polymerase II"/>
    <property type="evidence" value="ECO:0007669"/>
    <property type="project" value="InterPro"/>
</dbReference>
<dbReference type="AlphaFoldDB" id="A0AA35L0T3"/>
<feature type="compositionally biased region" description="Polar residues" evidence="10">
    <location>
        <begin position="476"/>
        <end position="486"/>
    </location>
</feature>
<gene>
    <name evidence="12" type="ORF">PODLI_1B005572</name>
</gene>
<keyword evidence="9" id="KW-0539">Nucleus</keyword>
<dbReference type="GO" id="GO:0030154">
    <property type="term" value="P:cell differentiation"/>
    <property type="evidence" value="ECO:0007669"/>
    <property type="project" value="UniProtKB-KW"/>
</dbReference>
<dbReference type="InterPro" id="IPR033896">
    <property type="entry name" value="MEF2-like_N"/>
</dbReference>
<dbReference type="PANTHER" id="PTHR11945:SF534">
    <property type="entry name" value="MYOCYTE-SPECIFIC ENHANCER FACTOR 2"/>
    <property type="match status" value="1"/>
</dbReference>
<dbReference type="PROSITE" id="PS00350">
    <property type="entry name" value="MADS_BOX_1"/>
    <property type="match status" value="1"/>
</dbReference>
<feature type="domain" description="MADS-box" evidence="11">
    <location>
        <begin position="59"/>
        <end position="119"/>
    </location>
</feature>
<feature type="region of interest" description="Disordered" evidence="10">
    <location>
        <begin position="149"/>
        <end position="176"/>
    </location>
</feature>
<dbReference type="PANTHER" id="PTHR11945">
    <property type="entry name" value="MADS BOX PROTEIN"/>
    <property type="match status" value="1"/>
</dbReference>